<dbReference type="InterPro" id="IPR011006">
    <property type="entry name" value="CheY-like_superfamily"/>
</dbReference>
<keyword evidence="1" id="KW-0597">Phosphoprotein</keyword>
<feature type="domain" description="Response regulatory" evidence="2">
    <location>
        <begin position="10"/>
        <end position="131"/>
    </location>
</feature>
<proteinExistence type="predicted"/>
<feature type="modified residue" description="4-aspartylphosphate" evidence="1">
    <location>
        <position position="62"/>
    </location>
</feature>
<dbReference type="AlphaFoldDB" id="A0A090QKL4"/>
<dbReference type="Pfam" id="PF00072">
    <property type="entry name" value="Response_reg"/>
    <property type="match status" value="1"/>
</dbReference>
<dbReference type="Pfam" id="PF14559">
    <property type="entry name" value="TPR_19"/>
    <property type="match status" value="1"/>
</dbReference>
<evidence type="ECO:0000313" key="3">
    <source>
        <dbReference type="EMBL" id="GAL03690.1"/>
    </source>
</evidence>
<reference evidence="3 4" key="1">
    <citation type="journal article" date="2014" name="Genome Announc.">
        <title>Draft Genome Sequences of Two Vibrionaceae Species, Vibrio ponticus C121 and Photobacterium aphoticum C119, Isolated as Coral Reef Microbiota.</title>
        <authorList>
            <person name="Al-saari N."/>
            <person name="Meirelles P.M."/>
            <person name="Mino S."/>
            <person name="Suda W."/>
            <person name="Oshima K."/>
            <person name="Hattori M."/>
            <person name="Ohkuma M."/>
            <person name="Thompson F.L."/>
            <person name="Gomez-Gil B."/>
            <person name="Sawabe T."/>
            <person name="Sawabe T."/>
        </authorList>
    </citation>
    <scope>NUCLEOTIDE SEQUENCE [LARGE SCALE GENOMIC DNA]</scope>
    <source>
        <strain evidence="3 4">JCM 19237</strain>
    </source>
</reference>
<organism evidence="3 4">
    <name type="scientific">Photobacterium aphoticum</name>
    <dbReference type="NCBI Taxonomy" id="754436"/>
    <lineage>
        <taxon>Bacteria</taxon>
        <taxon>Pseudomonadati</taxon>
        <taxon>Pseudomonadota</taxon>
        <taxon>Gammaproteobacteria</taxon>
        <taxon>Vibrionales</taxon>
        <taxon>Vibrionaceae</taxon>
        <taxon>Photobacterium</taxon>
    </lineage>
</organism>
<dbReference type="Proteomes" id="UP000029227">
    <property type="component" value="Unassembled WGS sequence"/>
</dbReference>
<dbReference type="EMBL" id="BBMN01000002">
    <property type="protein sequence ID" value="GAL03690.1"/>
    <property type="molecule type" value="Genomic_DNA"/>
</dbReference>
<dbReference type="STRING" id="754436.JCM19237_6584"/>
<dbReference type="CDD" id="cd17589">
    <property type="entry name" value="REC_TPR"/>
    <property type="match status" value="1"/>
</dbReference>
<evidence type="ECO:0000313" key="4">
    <source>
        <dbReference type="Proteomes" id="UP000029227"/>
    </source>
</evidence>
<dbReference type="InterPro" id="IPR011990">
    <property type="entry name" value="TPR-like_helical_dom_sf"/>
</dbReference>
<dbReference type="PANTHER" id="PTHR43228">
    <property type="entry name" value="TWO-COMPONENT RESPONSE REGULATOR"/>
    <property type="match status" value="1"/>
</dbReference>
<dbReference type="GO" id="GO:0000160">
    <property type="term" value="P:phosphorelay signal transduction system"/>
    <property type="evidence" value="ECO:0007669"/>
    <property type="project" value="InterPro"/>
</dbReference>
<dbReference type="InterPro" id="IPR001789">
    <property type="entry name" value="Sig_transdc_resp-reg_receiver"/>
</dbReference>
<gene>
    <name evidence="3" type="ORF">JCM19237_6584</name>
</gene>
<dbReference type="InterPro" id="IPR052048">
    <property type="entry name" value="ST_Response_Regulator"/>
</dbReference>
<comment type="caution">
    <text evidence="3">The sequence shown here is derived from an EMBL/GenBank/DDBJ whole genome shotgun (WGS) entry which is preliminary data.</text>
</comment>
<dbReference type="Gene3D" id="1.25.40.10">
    <property type="entry name" value="Tetratricopeptide repeat domain"/>
    <property type="match status" value="1"/>
</dbReference>
<protein>
    <submittedName>
        <fullName evidence="3">Response regulator VieB</fullName>
    </submittedName>
</protein>
<dbReference type="SUPFAM" id="SSF48452">
    <property type="entry name" value="TPR-like"/>
    <property type="match status" value="1"/>
</dbReference>
<evidence type="ECO:0000259" key="2">
    <source>
        <dbReference type="PROSITE" id="PS50110"/>
    </source>
</evidence>
<dbReference type="PANTHER" id="PTHR43228:SF1">
    <property type="entry name" value="TWO-COMPONENT RESPONSE REGULATOR ARR22"/>
    <property type="match status" value="1"/>
</dbReference>
<sequence>MNKMDLKELKVLIADDAPIVLASLRGMLIKLGFLDHNIFHTKSARSCIFMASRDKFDIIICDYNFGKGLNGKQVFEEFKHYKLINDDAVFVMITAESSSLIVRSILELMPDEYILKPININQLKQRLSVSLHRKKSLLPLYTAETNKEYQQGLKACDELSPFFPEYYFTIQKFKGTFLRRLKLYEEAKQVYEQTLEEKPVDWAKIGLANVFMHEGKRVEASEVLSELLATSPNNIGARVEAANLSIMNKNIPEAIAHLKAANKLVPEHSERELVISNLCISVGDYASALERYRVYMEINKETYRNSIFARFNLTRMVLFTARSSEGAAREKLLAEARMLLKGLFEEDKKEQYRPQLNLLVAHLSMEEKKFVEAIDILNPLYKSKPFKHFYDRYHFCWLLNVMSYDSEFAKSIRWCNESLVNNETEIIMTSKSKWPRHCNRSTPISRSGWKACTA</sequence>
<dbReference type="PROSITE" id="PS50110">
    <property type="entry name" value="RESPONSE_REGULATORY"/>
    <property type="match status" value="1"/>
</dbReference>
<dbReference type="eggNOG" id="COG0784">
    <property type="taxonomic scope" value="Bacteria"/>
</dbReference>
<dbReference type="SUPFAM" id="SSF52172">
    <property type="entry name" value="CheY-like"/>
    <property type="match status" value="1"/>
</dbReference>
<accession>A0A090QKL4</accession>
<dbReference type="SMART" id="SM00448">
    <property type="entry name" value="REC"/>
    <property type="match status" value="1"/>
</dbReference>
<dbReference type="Gene3D" id="3.40.50.2300">
    <property type="match status" value="1"/>
</dbReference>
<name>A0A090QKL4_9GAMM</name>
<dbReference type="eggNOG" id="COG5010">
    <property type="taxonomic scope" value="Bacteria"/>
</dbReference>
<evidence type="ECO:0000256" key="1">
    <source>
        <dbReference type="PROSITE-ProRule" id="PRU00169"/>
    </source>
</evidence>